<dbReference type="OrthoDB" id="9772295at2"/>
<dbReference type="PROSITE" id="PS51257">
    <property type="entry name" value="PROKAR_LIPOPROTEIN"/>
    <property type="match status" value="1"/>
</dbReference>
<gene>
    <name evidence="3" type="ORF">EIP75_16390</name>
</gene>
<dbReference type="PANTHER" id="PTHR43737:SF1">
    <property type="entry name" value="DUF1501 DOMAIN-CONTAINING PROTEIN"/>
    <property type="match status" value="1"/>
</dbReference>
<dbReference type="RefSeq" id="WP_125244359.1">
    <property type="nucleotide sequence ID" value="NZ_RSED01000013.1"/>
</dbReference>
<dbReference type="EMBL" id="RSED01000013">
    <property type="protein sequence ID" value="RRS03267.1"/>
    <property type="molecule type" value="Genomic_DNA"/>
</dbReference>
<protein>
    <submittedName>
        <fullName evidence="3">DUF1800 domain-containing protein</fullName>
    </submittedName>
</protein>
<feature type="compositionally biased region" description="Low complexity" evidence="1">
    <location>
        <begin position="36"/>
        <end position="51"/>
    </location>
</feature>
<dbReference type="Proteomes" id="UP000269265">
    <property type="component" value="Unassembled WGS sequence"/>
</dbReference>
<feature type="chain" id="PRO_5019094869" evidence="2">
    <location>
        <begin position="27"/>
        <end position="609"/>
    </location>
</feature>
<evidence type="ECO:0000313" key="4">
    <source>
        <dbReference type="Proteomes" id="UP000269265"/>
    </source>
</evidence>
<organism evidence="3 4">
    <name type="scientific">Aquabacterium soli</name>
    <dbReference type="NCBI Taxonomy" id="2493092"/>
    <lineage>
        <taxon>Bacteria</taxon>
        <taxon>Pseudomonadati</taxon>
        <taxon>Pseudomonadota</taxon>
        <taxon>Betaproteobacteria</taxon>
        <taxon>Burkholderiales</taxon>
        <taxon>Aquabacterium</taxon>
    </lineage>
</organism>
<comment type="caution">
    <text evidence="3">The sequence shown here is derived from an EMBL/GenBank/DDBJ whole genome shotgun (WGS) entry which is preliminary data.</text>
</comment>
<feature type="signal peptide" evidence="2">
    <location>
        <begin position="1"/>
        <end position="26"/>
    </location>
</feature>
<evidence type="ECO:0000313" key="3">
    <source>
        <dbReference type="EMBL" id="RRS03267.1"/>
    </source>
</evidence>
<dbReference type="InterPro" id="IPR014917">
    <property type="entry name" value="DUF1800"/>
</dbReference>
<keyword evidence="2" id="KW-0732">Signal</keyword>
<accession>A0A426V8K3</accession>
<reference evidence="3 4" key="1">
    <citation type="submission" date="2018-12" db="EMBL/GenBank/DDBJ databases">
        <title>The whole draft genome of Aquabacterium sp. SJQ9.</title>
        <authorList>
            <person name="Sun L."/>
            <person name="Gao X."/>
            <person name="Chen W."/>
            <person name="Huang K."/>
        </authorList>
    </citation>
    <scope>NUCLEOTIDE SEQUENCE [LARGE SCALE GENOMIC DNA]</scope>
    <source>
        <strain evidence="3 4">SJQ9</strain>
    </source>
</reference>
<keyword evidence="4" id="KW-1185">Reference proteome</keyword>
<dbReference type="PANTHER" id="PTHR43737">
    <property type="entry name" value="BLL7424 PROTEIN"/>
    <property type="match status" value="1"/>
</dbReference>
<dbReference type="AlphaFoldDB" id="A0A426V8K3"/>
<proteinExistence type="predicted"/>
<evidence type="ECO:0000256" key="2">
    <source>
        <dbReference type="SAM" id="SignalP"/>
    </source>
</evidence>
<evidence type="ECO:0000256" key="1">
    <source>
        <dbReference type="SAM" id="MobiDB-lite"/>
    </source>
</evidence>
<feature type="region of interest" description="Disordered" evidence="1">
    <location>
        <begin position="32"/>
        <end position="61"/>
    </location>
</feature>
<sequence length="609" mass="65018">MKWMGWAAARMAVIAAVAASVLSACGGGGGGGGGSSASTGGSTSGQAASESGGSGSNVTGQTTAISARDAHRFLVQASFGATQASVANVQSLGYAGWIDAQLDAGISVSHVATVDASVARMNADKARAQDIPYTWWTHAVQDPAQLRQRVAYALSQIFVVSTMDSTLADNARLVASYMDMLTERSTGSYRELLEGVALHPAMGVYLSTLQNRKEDPISGRIPDENFAREVMQLFSIGLYELNDDGSPKLVNGQPVETYTSDDVRGLAKVFTGWSWHRPAGNNAEWWRCFWPSTGCNDFSLQSRMPMSGYAEAHSTSEKRFLGITIPAQTTANPALSLRLALDRLATHPNTAPFISKQLIQRLVTSNPSPAYVARVSAAFRGSNGNLRSVVKAILLDAEARSPSTAVSMATYGKLREPVLRMTQLLRAIPHSSTMYGTLQSAQNAAPFYYASSTDDPAYALGQTPMRSPSVFNFYRPGYKPPRSQLGTLQLVAPEMQITNETSVLGYANFITSALDQGWGETNPQTGKPDIQFNLSVLQALDDGSDSARPQRLVDEAARRLVGGTLSGALNERVVTAVGAMPRGTDQQKRRRAAAAVALIALSPSYIVQQ</sequence>
<name>A0A426V8K3_9BURK</name>
<dbReference type="Pfam" id="PF08811">
    <property type="entry name" value="DUF1800"/>
    <property type="match status" value="1"/>
</dbReference>